<evidence type="ECO:0000313" key="3">
    <source>
        <dbReference type="Proteomes" id="UP000000689"/>
    </source>
</evidence>
<feature type="region of interest" description="Disordered" evidence="1">
    <location>
        <begin position="243"/>
        <end position="311"/>
    </location>
</feature>
<evidence type="ECO:0000256" key="1">
    <source>
        <dbReference type="SAM" id="MobiDB-lite"/>
    </source>
</evidence>
<reference evidence="2 3" key="1">
    <citation type="journal article" date="2011" name="Proc. Natl. Acad. Sci. U.S.A.">
        <title>Evolutionary erosion of yeast sex chromosomes by mating-type switching accidents.</title>
        <authorList>
            <person name="Gordon J.L."/>
            <person name="Armisen D."/>
            <person name="Proux-Wera E."/>
            <person name="Oheigeartaigh S.S."/>
            <person name="Byrne K.P."/>
            <person name="Wolfe K.H."/>
        </authorList>
    </citation>
    <scope>NUCLEOTIDE SEQUENCE [LARGE SCALE GENOMIC DNA]</scope>
    <source>
        <strain evidence="3">ATCC 10597 / BCRC 20456 / CBS 421 / NBRC 0211 / NRRL Y-12639</strain>
    </source>
</reference>
<dbReference type="RefSeq" id="XP_003668980.1">
    <property type="nucleotide sequence ID" value="XM_003668932.1"/>
</dbReference>
<feature type="compositionally biased region" description="Basic and acidic residues" evidence="1">
    <location>
        <begin position="291"/>
        <end position="301"/>
    </location>
</feature>
<dbReference type="Proteomes" id="UP000000689">
    <property type="component" value="Chromosome 3"/>
</dbReference>
<keyword evidence="3" id="KW-1185">Reference proteome</keyword>
<name>G0W7H6_NAUDC</name>
<feature type="compositionally biased region" description="Low complexity" evidence="1">
    <location>
        <begin position="401"/>
        <end position="412"/>
    </location>
</feature>
<dbReference type="EMBL" id="HE580269">
    <property type="protein sequence ID" value="CCD23737.1"/>
    <property type="molecule type" value="Genomic_DNA"/>
</dbReference>
<protein>
    <submittedName>
        <fullName evidence="2">Uncharacterized protein</fullName>
    </submittedName>
</protein>
<evidence type="ECO:0000313" key="2">
    <source>
        <dbReference type="EMBL" id="CCD23737.1"/>
    </source>
</evidence>
<feature type="compositionally biased region" description="Basic and acidic residues" evidence="1">
    <location>
        <begin position="248"/>
        <end position="257"/>
    </location>
</feature>
<dbReference type="AlphaFoldDB" id="G0W7H6"/>
<dbReference type="OMA" id="NENEAHN"/>
<proteinExistence type="predicted"/>
<accession>G0W7H6</accession>
<sequence>MEELLADIFNTNDVERKMLSDEDKTEPKDCNEGEDASLYKLLDEVSGGRKLMSFLFQHHDVTQDSFSTRSWYRRDNPIINKCYDIGEEWLEEEKYASNFQSGNNISMALPIDTPVLFAWSNKGTTTSNKLLKTKQAKGKEEAEDEEDVSRQPQKERKEESTNQKLFKLASIGLKEIVRERDLSSSEMYNTIQGKRQDSNNILIMTNSSTNVYSVGSQDTDKNTSVFGESTFKIDPLQKFVPRGISHTKNADKDGIDHKRTKHKSKGKSSFWFWSSHSKKKNESKGSRHTKDKKEKSPEKAKNGSVPVFALAENDDSENVIFNSEGQSFNEPNSDVKPHIMRQEPRISDNVSELENSKEENAVDDGYDGEGKKDDASESGSEDDFGDFEQGTVASNVNNVQESLESPSLPNSETISFGSTKYNSPSETPTLTETASPPSKPTKPIFPISHNLDTRINSISDFTPLQPKKR</sequence>
<dbReference type="HOGENOM" id="CLU_582754_0_0_1"/>
<feature type="region of interest" description="Disordered" evidence="1">
    <location>
        <begin position="346"/>
        <end position="451"/>
    </location>
</feature>
<feature type="region of interest" description="Disordered" evidence="1">
    <location>
        <begin position="132"/>
        <end position="161"/>
    </location>
</feature>
<feature type="compositionally biased region" description="Polar residues" evidence="1">
    <location>
        <begin position="391"/>
        <end position="400"/>
    </location>
</feature>
<feature type="compositionally biased region" description="Polar residues" evidence="1">
    <location>
        <begin position="413"/>
        <end position="436"/>
    </location>
</feature>
<gene>
    <name evidence="2" type="primary">NDAI0C00760</name>
    <name evidence="2" type="ordered locus">NDAI_0C00760</name>
</gene>
<dbReference type="KEGG" id="ndi:NDAI_0C00760"/>
<dbReference type="GeneID" id="11496529"/>
<organism evidence="2 3">
    <name type="scientific">Naumovozyma dairenensis (strain ATCC 10597 / BCRC 20456 / CBS 421 / NBRC 0211 / NRRL Y-12639)</name>
    <name type="common">Saccharomyces dairenensis</name>
    <dbReference type="NCBI Taxonomy" id="1071378"/>
    <lineage>
        <taxon>Eukaryota</taxon>
        <taxon>Fungi</taxon>
        <taxon>Dikarya</taxon>
        <taxon>Ascomycota</taxon>
        <taxon>Saccharomycotina</taxon>
        <taxon>Saccharomycetes</taxon>
        <taxon>Saccharomycetales</taxon>
        <taxon>Saccharomycetaceae</taxon>
        <taxon>Naumovozyma</taxon>
    </lineage>
</organism>
<dbReference type="OrthoDB" id="4036613at2759"/>
<feature type="compositionally biased region" description="Basic and acidic residues" evidence="1">
    <location>
        <begin position="148"/>
        <end position="161"/>
    </location>
</feature>